<protein>
    <submittedName>
        <fullName evidence="1">Uncharacterized protein</fullName>
    </submittedName>
</protein>
<dbReference type="EMBL" id="JAELUP010000016">
    <property type="protein sequence ID" value="MBJ6361070.1"/>
    <property type="molecule type" value="Genomic_DNA"/>
</dbReference>
<gene>
    <name evidence="1" type="ORF">JFN88_07035</name>
</gene>
<sequence length="107" mass="12559">MEFVVSTIIAAVTLLFTVIKHIHEKKESRRNTEFEQFRQVIDRVAGRYLDGTLMVDVQQISAVYQLLEFKRFNHISIPVLLHYMNRFAEGDNSSFRIAVEDVYHQLS</sequence>
<dbReference type="AlphaFoldDB" id="A0A934J634"/>
<evidence type="ECO:0000313" key="2">
    <source>
        <dbReference type="Proteomes" id="UP000640274"/>
    </source>
</evidence>
<dbReference type="Proteomes" id="UP000640274">
    <property type="component" value="Unassembled WGS sequence"/>
</dbReference>
<proteinExistence type="predicted"/>
<keyword evidence="2" id="KW-1185">Reference proteome</keyword>
<dbReference type="RefSeq" id="WP_199018610.1">
    <property type="nucleotide sequence ID" value="NZ_JAELUP010000016.1"/>
</dbReference>
<organism evidence="1 2">
    <name type="scientific">Paenibacillus roseus</name>
    <dbReference type="NCBI Taxonomy" id="2798579"/>
    <lineage>
        <taxon>Bacteria</taxon>
        <taxon>Bacillati</taxon>
        <taxon>Bacillota</taxon>
        <taxon>Bacilli</taxon>
        <taxon>Bacillales</taxon>
        <taxon>Paenibacillaceae</taxon>
        <taxon>Paenibacillus</taxon>
    </lineage>
</organism>
<accession>A0A934J634</accession>
<reference evidence="1" key="1">
    <citation type="submission" date="2020-12" db="EMBL/GenBank/DDBJ databases">
        <authorList>
            <person name="Huq M.A."/>
        </authorList>
    </citation>
    <scope>NUCLEOTIDE SEQUENCE</scope>
    <source>
        <strain evidence="1">MAHUQ-46</strain>
    </source>
</reference>
<evidence type="ECO:0000313" key="1">
    <source>
        <dbReference type="EMBL" id="MBJ6361070.1"/>
    </source>
</evidence>
<name>A0A934J634_9BACL</name>
<comment type="caution">
    <text evidence="1">The sequence shown here is derived from an EMBL/GenBank/DDBJ whole genome shotgun (WGS) entry which is preliminary data.</text>
</comment>